<dbReference type="EMBL" id="JRPN01000206">
    <property type="protein sequence ID" value="KGT72742.1"/>
    <property type="molecule type" value="Genomic_DNA"/>
</dbReference>
<comment type="caution">
    <text evidence="2">The sequence shown here is derived from an EMBL/GenBank/DDBJ whole genome shotgun (WGS) entry which is preliminary data.</text>
</comment>
<proteinExistence type="predicted"/>
<sequence>CTSKIYKIEQLIKMYEDSRNNPRIPTKAIGLCVLFGFIFRMPSLERLEGWIKDGVFRRLAKGLRVPSVDVIRESLKGADLKQLEQMNQQVIQTARRNKVLREGTIDGWVVSAIDGVELFESVKKDGAEALTRVKEGVTHYFYRFVGCMTIGRNPRIVWGFEPLMAAQGDSADKDEGEITAAKRLMQSLYKRFHHFTDILVADALYAKAPFINLVRGFGIHLVIRMKDMRLHIVKDALGLFAKRAADHTWTVRKGNKIIHIEAWEEYNMDMTNVKEKVRFVRFVENIQTLRRGTVVKEERKEIMLVTTCGFEVGLETLWKIIHQRWDIENCLFHQLKTHCHTDHRFVDGLTAICACIYLQTVAFNLWNLFLFRYLHEYDQKKWPQVRVAERMRVECEADC</sequence>
<dbReference type="Proteomes" id="UP000030377">
    <property type="component" value="Unassembled WGS sequence"/>
</dbReference>
<dbReference type="SUPFAM" id="SSF53098">
    <property type="entry name" value="Ribonuclease H-like"/>
    <property type="match status" value="1"/>
</dbReference>
<organism evidence="2 3">
    <name type="scientific">Bradyrhizobium japonicum</name>
    <dbReference type="NCBI Taxonomy" id="375"/>
    <lineage>
        <taxon>Bacteria</taxon>
        <taxon>Pseudomonadati</taxon>
        <taxon>Pseudomonadota</taxon>
        <taxon>Alphaproteobacteria</taxon>
        <taxon>Hyphomicrobiales</taxon>
        <taxon>Nitrobacteraceae</taxon>
        <taxon>Bradyrhizobium</taxon>
    </lineage>
</organism>
<dbReference type="InterPro" id="IPR012337">
    <property type="entry name" value="RNaseH-like_sf"/>
</dbReference>
<dbReference type="GO" id="GO:0004803">
    <property type="term" value="F:transposase activity"/>
    <property type="evidence" value="ECO:0007669"/>
    <property type="project" value="InterPro"/>
</dbReference>
<gene>
    <name evidence="2" type="ORF">MA20_48495</name>
</gene>
<feature type="non-terminal residue" evidence="2">
    <location>
        <position position="399"/>
    </location>
</feature>
<accession>A0A0A3XE83</accession>
<protein>
    <recommendedName>
        <fullName evidence="1">Transposase IS4-like domain-containing protein</fullName>
    </recommendedName>
</protein>
<name>A0A0A3XE83_BRAJP</name>
<dbReference type="AlphaFoldDB" id="A0A0A3XE83"/>
<evidence type="ECO:0000313" key="3">
    <source>
        <dbReference type="Proteomes" id="UP000030377"/>
    </source>
</evidence>
<feature type="non-terminal residue" evidence="2">
    <location>
        <position position="1"/>
    </location>
</feature>
<evidence type="ECO:0000259" key="1">
    <source>
        <dbReference type="Pfam" id="PF01609"/>
    </source>
</evidence>
<dbReference type="InterPro" id="IPR002559">
    <property type="entry name" value="Transposase_11"/>
</dbReference>
<dbReference type="GO" id="GO:0006313">
    <property type="term" value="P:DNA transposition"/>
    <property type="evidence" value="ECO:0007669"/>
    <property type="project" value="InterPro"/>
</dbReference>
<reference evidence="2 3" key="1">
    <citation type="submission" date="2014-09" db="EMBL/GenBank/DDBJ databases">
        <title>Draft genome of Bradyrhizobium japonicum Is-34.</title>
        <authorList>
            <person name="Tsurumaru H."/>
            <person name="Yamakawa T."/>
            <person name="Hashimoto S."/>
            <person name="Okizaki K."/>
            <person name="Kanesaki Y."/>
            <person name="Yoshikawa H."/>
            <person name="Yajima S."/>
        </authorList>
    </citation>
    <scope>NUCLEOTIDE SEQUENCE [LARGE SCALE GENOMIC DNA]</scope>
    <source>
        <strain evidence="2 3">Is-34</strain>
    </source>
</reference>
<dbReference type="GO" id="GO:0003677">
    <property type="term" value="F:DNA binding"/>
    <property type="evidence" value="ECO:0007669"/>
    <property type="project" value="InterPro"/>
</dbReference>
<feature type="domain" description="Transposase IS4-like" evidence="1">
    <location>
        <begin position="172"/>
        <end position="364"/>
    </location>
</feature>
<dbReference type="Pfam" id="PF01609">
    <property type="entry name" value="DDE_Tnp_1"/>
    <property type="match status" value="1"/>
</dbReference>
<evidence type="ECO:0000313" key="2">
    <source>
        <dbReference type="EMBL" id="KGT72742.1"/>
    </source>
</evidence>